<dbReference type="Pfam" id="PF03631">
    <property type="entry name" value="Virul_fac_BrkB"/>
    <property type="match status" value="1"/>
</dbReference>
<keyword evidence="3 6" id="KW-0812">Transmembrane</keyword>
<dbReference type="InterPro" id="IPR017039">
    <property type="entry name" value="Virul_fac_BrkB"/>
</dbReference>
<protein>
    <submittedName>
        <fullName evidence="7">Inner membrane protein YhjD</fullName>
    </submittedName>
</protein>
<gene>
    <name evidence="7" type="primary">yhjD</name>
    <name evidence="7" type="ORF">FRX94_08635</name>
</gene>
<dbReference type="AlphaFoldDB" id="A0A5C5UDT5"/>
<feature type="transmembrane region" description="Helical" evidence="6">
    <location>
        <begin position="204"/>
        <end position="228"/>
    </location>
</feature>
<dbReference type="PANTHER" id="PTHR30213">
    <property type="entry name" value="INNER MEMBRANE PROTEIN YHJD"/>
    <property type="match status" value="1"/>
</dbReference>
<evidence type="ECO:0000256" key="5">
    <source>
        <dbReference type="ARBA" id="ARBA00023136"/>
    </source>
</evidence>
<keyword evidence="4 6" id="KW-1133">Transmembrane helix</keyword>
<proteinExistence type="predicted"/>
<feature type="transmembrane region" description="Helical" evidence="6">
    <location>
        <begin position="334"/>
        <end position="352"/>
    </location>
</feature>
<keyword evidence="2" id="KW-1003">Cell membrane</keyword>
<comment type="caution">
    <text evidence="7">The sequence shown here is derived from an EMBL/GenBank/DDBJ whole genome shotgun (WGS) entry which is preliminary data.</text>
</comment>
<comment type="subcellular location">
    <subcellularLocation>
        <location evidence="1">Cell membrane</location>
        <topology evidence="1">Multi-pass membrane protein</topology>
    </subcellularLocation>
</comment>
<feature type="transmembrane region" description="Helical" evidence="6">
    <location>
        <begin position="57"/>
        <end position="81"/>
    </location>
</feature>
<dbReference type="PANTHER" id="PTHR30213:SF1">
    <property type="entry name" value="INNER MEMBRANE PROTEIN YHJD"/>
    <property type="match status" value="1"/>
</dbReference>
<evidence type="ECO:0000256" key="4">
    <source>
        <dbReference type="ARBA" id="ARBA00022989"/>
    </source>
</evidence>
<sequence>MTATPRTRVDEHGIERVSEDQPGFVDRYRERWPWFDHLMRMNDRYNDMGGNQYAAGITYFSVLSMFPILMLVFAGIAFVLASRPETVLEIQDQIAAQVSGDLAEPINTIIDTAISQRGAVAGVGAITALWSGLGWMHNLRYGVSKMWRINPNAGSLVWNKLKDLLGLVGLFVSLVIAISVTAVGSSSLAYRVLDLMALTDVPGVFVVLWLVAALLGTLANFIVFFWLIKFMPRVKVPKRSAVRAALIGAVAFEVFKQVASLFFSNALTNPAGATFGPVIGVMVLLYFVWRILLYCSAWAATTEESLALVKPPAPDPAVIRVRQEIRVAPSSRSIAVIAAAGAIGAAVAGRLFRRYTGGHAD</sequence>
<dbReference type="NCBIfam" id="TIGR00766">
    <property type="entry name" value="inner membrane protein YhjD"/>
    <property type="match status" value="1"/>
</dbReference>
<feature type="transmembrane region" description="Helical" evidence="6">
    <location>
        <begin position="164"/>
        <end position="184"/>
    </location>
</feature>
<keyword evidence="8" id="KW-1185">Reference proteome</keyword>
<dbReference type="OrthoDB" id="4127374at2"/>
<evidence type="ECO:0000256" key="2">
    <source>
        <dbReference type="ARBA" id="ARBA00022475"/>
    </source>
</evidence>
<reference evidence="7 8" key="1">
    <citation type="submission" date="2019-08" db="EMBL/GenBank/DDBJ databases">
        <authorList>
            <person name="Lei W."/>
        </authorList>
    </citation>
    <scope>NUCLEOTIDE SEQUENCE [LARGE SCALE GENOMIC DNA]</scope>
    <source>
        <strain evidence="7 8">CCUG 58627</strain>
    </source>
</reference>
<evidence type="ECO:0000256" key="6">
    <source>
        <dbReference type="SAM" id="Phobius"/>
    </source>
</evidence>
<evidence type="ECO:0000313" key="7">
    <source>
        <dbReference type="EMBL" id="TWT24216.1"/>
    </source>
</evidence>
<organism evidence="7 8">
    <name type="scientific">Corynebacterium canis</name>
    <dbReference type="NCBI Taxonomy" id="679663"/>
    <lineage>
        <taxon>Bacteria</taxon>
        <taxon>Bacillati</taxon>
        <taxon>Actinomycetota</taxon>
        <taxon>Actinomycetes</taxon>
        <taxon>Mycobacteriales</taxon>
        <taxon>Corynebacteriaceae</taxon>
        <taxon>Corynebacterium</taxon>
    </lineage>
</organism>
<dbReference type="RefSeq" id="WP_146324732.1">
    <property type="nucleotide sequence ID" value="NZ_BAABLR010000005.1"/>
</dbReference>
<evidence type="ECO:0000256" key="3">
    <source>
        <dbReference type="ARBA" id="ARBA00022692"/>
    </source>
</evidence>
<name>A0A5C5UDT5_9CORY</name>
<dbReference type="Proteomes" id="UP000320791">
    <property type="component" value="Unassembled WGS sequence"/>
</dbReference>
<accession>A0A5C5UDT5</accession>
<evidence type="ECO:0000256" key="1">
    <source>
        <dbReference type="ARBA" id="ARBA00004651"/>
    </source>
</evidence>
<feature type="transmembrane region" description="Helical" evidence="6">
    <location>
        <begin position="240"/>
        <end position="259"/>
    </location>
</feature>
<dbReference type="InterPro" id="IPR005274">
    <property type="entry name" value="IM_pro_YhjD"/>
</dbReference>
<evidence type="ECO:0000313" key="8">
    <source>
        <dbReference type="Proteomes" id="UP000320791"/>
    </source>
</evidence>
<dbReference type="EMBL" id="VOHM01000018">
    <property type="protein sequence ID" value="TWT24216.1"/>
    <property type="molecule type" value="Genomic_DNA"/>
</dbReference>
<feature type="transmembrane region" description="Helical" evidence="6">
    <location>
        <begin position="271"/>
        <end position="289"/>
    </location>
</feature>
<keyword evidence="5 6" id="KW-0472">Membrane</keyword>
<dbReference type="GO" id="GO:0005886">
    <property type="term" value="C:plasma membrane"/>
    <property type="evidence" value="ECO:0007669"/>
    <property type="project" value="UniProtKB-SubCell"/>
</dbReference>